<dbReference type="GO" id="GO:0016020">
    <property type="term" value="C:membrane"/>
    <property type="evidence" value="ECO:0007669"/>
    <property type="project" value="UniProtKB-SubCell"/>
</dbReference>
<comment type="subcellular location">
    <subcellularLocation>
        <location evidence="1">Membrane</location>
        <topology evidence="1">Multi-pass membrane protein</topology>
    </subcellularLocation>
</comment>
<dbReference type="Proteomes" id="UP000003936">
    <property type="component" value="Chromosome"/>
</dbReference>
<keyword evidence="3 6" id="KW-0812">Transmembrane</keyword>
<keyword evidence="8" id="KW-1185">Reference proteome</keyword>
<dbReference type="STRING" id="1199245.A359_00860"/>
<protein>
    <submittedName>
        <fullName evidence="7">Putative permease</fullName>
    </submittedName>
</protein>
<accession>J3TWU8</accession>
<evidence type="ECO:0000313" key="7">
    <source>
        <dbReference type="EMBL" id="AFP84490.1"/>
    </source>
</evidence>
<sequence>MSVSEKKLIATSYLLMFLFITLIIPLHLFPCFIAGFLAYEVIISLTPWFEGLVGSSRARWVVVTLIAGFVVLFMTLGIVSLISFLTSDMQPGIDITAETNRIFSDIQNRIPDYFPSLLLPESAEELKDHLFSLVESNLSMIRNISHSFLHGMMTIFIGLIIGAVISLNKPSGHNTYFTQQLLERLHCLSQAFHYIVFAQIKVSLVNTLLTSIMILVLFPLFNVHLPLGKTLIIATFIFGLIPIIGNLISNFMIIISALSISLSVSGLMLLYLILIHKLEYFLNAEIVGNRINAKSWELMLAMLIFEAAFGLEGLVVAPIYYAYLKTELRAKSLI</sequence>
<evidence type="ECO:0000256" key="5">
    <source>
        <dbReference type="ARBA" id="ARBA00023136"/>
    </source>
</evidence>
<name>J3TWU8_9ENTR</name>
<dbReference type="InterPro" id="IPR002549">
    <property type="entry name" value="AI-2E-like"/>
</dbReference>
<evidence type="ECO:0000256" key="2">
    <source>
        <dbReference type="ARBA" id="ARBA00009773"/>
    </source>
</evidence>
<dbReference type="HOGENOM" id="CLU_798794_0_0_6"/>
<dbReference type="KEGG" id="sect:A359_00860"/>
<evidence type="ECO:0000256" key="1">
    <source>
        <dbReference type="ARBA" id="ARBA00004141"/>
    </source>
</evidence>
<comment type="similarity">
    <text evidence="2">Belongs to the autoinducer-2 exporter (AI-2E) (TC 2.A.86) family.</text>
</comment>
<keyword evidence="5 6" id="KW-0472">Membrane</keyword>
<gene>
    <name evidence="7" type="ORF">A359_00860</name>
</gene>
<evidence type="ECO:0000256" key="4">
    <source>
        <dbReference type="ARBA" id="ARBA00022989"/>
    </source>
</evidence>
<reference evidence="7 8" key="1">
    <citation type="journal article" date="2012" name="Mol. Biol. Evol.">
        <title>Genome reduction and co-evolution between the primary and secondary bacterial symbionts of psyllids.</title>
        <authorList>
            <person name="Sloan D.B."/>
            <person name="Moran N.A."/>
        </authorList>
    </citation>
    <scope>NUCLEOTIDE SEQUENCE [LARGE SCALE GENOMIC DNA]</scope>
    <source>
        <strain evidence="7">Ceuc_S</strain>
    </source>
</reference>
<feature type="transmembrane region" description="Helical" evidence="6">
    <location>
        <begin position="12"/>
        <end position="39"/>
    </location>
</feature>
<dbReference type="OrthoDB" id="8113193at2"/>
<organism evidence="7 8">
    <name type="scientific">secondary endosymbiont of Ctenarytaina eucalypti</name>
    <dbReference type="NCBI Taxonomy" id="1199245"/>
    <lineage>
        <taxon>Bacteria</taxon>
        <taxon>Pseudomonadati</taxon>
        <taxon>Pseudomonadota</taxon>
        <taxon>Gammaproteobacteria</taxon>
        <taxon>Enterobacterales</taxon>
        <taxon>Enterobacteriaceae</taxon>
        <taxon>aphid secondary symbionts</taxon>
    </lineage>
</organism>
<feature type="transmembrane region" description="Helical" evidence="6">
    <location>
        <begin position="254"/>
        <end position="275"/>
    </location>
</feature>
<feature type="transmembrane region" description="Helical" evidence="6">
    <location>
        <begin position="191"/>
        <end position="218"/>
    </location>
</feature>
<dbReference type="PATRIC" id="fig|1199245.3.peg.102"/>
<feature type="transmembrane region" description="Helical" evidence="6">
    <location>
        <begin position="230"/>
        <end position="248"/>
    </location>
</feature>
<dbReference type="RefSeq" id="WP_014887788.1">
    <property type="nucleotide sequence ID" value="NC_018419.1"/>
</dbReference>
<feature type="transmembrane region" description="Helical" evidence="6">
    <location>
        <begin position="59"/>
        <end position="85"/>
    </location>
</feature>
<dbReference type="AlphaFoldDB" id="J3TWU8"/>
<feature type="transmembrane region" description="Helical" evidence="6">
    <location>
        <begin position="148"/>
        <end position="167"/>
    </location>
</feature>
<evidence type="ECO:0000313" key="8">
    <source>
        <dbReference type="Proteomes" id="UP000003936"/>
    </source>
</evidence>
<dbReference type="Pfam" id="PF01594">
    <property type="entry name" value="AI-2E_transport"/>
    <property type="match status" value="1"/>
</dbReference>
<feature type="transmembrane region" description="Helical" evidence="6">
    <location>
        <begin position="296"/>
        <end position="323"/>
    </location>
</feature>
<dbReference type="EMBL" id="CP003546">
    <property type="protein sequence ID" value="AFP84490.1"/>
    <property type="molecule type" value="Genomic_DNA"/>
</dbReference>
<evidence type="ECO:0000256" key="6">
    <source>
        <dbReference type="SAM" id="Phobius"/>
    </source>
</evidence>
<keyword evidence="4 6" id="KW-1133">Transmembrane helix</keyword>
<proteinExistence type="inferred from homology"/>
<evidence type="ECO:0000256" key="3">
    <source>
        <dbReference type="ARBA" id="ARBA00022692"/>
    </source>
</evidence>